<dbReference type="OrthoDB" id="4558679at2"/>
<dbReference type="AlphaFoldDB" id="A0A1V4CZN0"/>
<name>A0A1V4CZN0_9ACTN</name>
<evidence type="ECO:0000313" key="4">
    <source>
        <dbReference type="Proteomes" id="UP000033615"/>
    </source>
</evidence>
<organism evidence="3 4">
    <name type="scientific">Streptomyces antioxidans</name>
    <dbReference type="NCBI Taxonomy" id="1507734"/>
    <lineage>
        <taxon>Bacteria</taxon>
        <taxon>Bacillati</taxon>
        <taxon>Actinomycetota</taxon>
        <taxon>Actinomycetes</taxon>
        <taxon>Kitasatosporales</taxon>
        <taxon>Streptomycetaceae</taxon>
        <taxon>Streptomyces</taxon>
    </lineage>
</organism>
<dbReference type="EMBL" id="LAKD02000076">
    <property type="protein sequence ID" value="OPF74705.1"/>
    <property type="molecule type" value="Genomic_DNA"/>
</dbReference>
<evidence type="ECO:0000313" key="3">
    <source>
        <dbReference type="EMBL" id="OPF74705.1"/>
    </source>
</evidence>
<comment type="caution">
    <text evidence="3">The sequence shown here is derived from an EMBL/GenBank/DDBJ whole genome shotgun (WGS) entry which is preliminary data.</text>
</comment>
<keyword evidence="2" id="KW-0812">Transmembrane</keyword>
<keyword evidence="4" id="KW-1185">Reference proteome</keyword>
<dbReference type="Proteomes" id="UP000033615">
    <property type="component" value="Unassembled WGS sequence"/>
</dbReference>
<protein>
    <recommendedName>
        <fullName evidence="5">PE-PGRS family protein</fullName>
    </recommendedName>
</protein>
<keyword evidence="2" id="KW-1133">Transmembrane helix</keyword>
<feature type="transmembrane region" description="Helical" evidence="2">
    <location>
        <begin position="35"/>
        <end position="54"/>
    </location>
</feature>
<reference evidence="3" key="1">
    <citation type="submission" date="2016-12" db="EMBL/GenBank/DDBJ databases">
        <title>Genome sequence of Streptomyces antioxidans MUSC 164.</title>
        <authorList>
            <person name="Lee L.-H."/>
            <person name="Ser H.-L."/>
        </authorList>
    </citation>
    <scope>NUCLEOTIDE SEQUENCE [LARGE SCALE GENOMIC DNA]</scope>
    <source>
        <strain evidence="3">MUSC 164</strain>
    </source>
</reference>
<evidence type="ECO:0000256" key="2">
    <source>
        <dbReference type="SAM" id="Phobius"/>
    </source>
</evidence>
<proteinExistence type="predicted"/>
<feature type="transmembrane region" description="Helical" evidence="2">
    <location>
        <begin position="145"/>
        <end position="162"/>
    </location>
</feature>
<feature type="transmembrane region" description="Helical" evidence="2">
    <location>
        <begin position="61"/>
        <end position="79"/>
    </location>
</feature>
<sequence>MSAGPPFRLARAAVFAAVCVVVTALGHALMSGDTLPVWSVAAAFAGTTAAAWWVAGRERGALVVTGATVVAQLGLHMVFRCAEATVAPVAGSAMGDGARGTRDTGAAPMSGGAMGHMHHGADAMSATAPSMGQLPWPWAGPGGPGMAMVHLLAALICGLWLWRGERAVFRLGRALAALLFVPLVLVLRILGASATPPPAWPSAPATARRLRGALLRHVILRRGPPARFATR</sequence>
<dbReference type="RefSeq" id="WP_046088011.1">
    <property type="nucleotide sequence ID" value="NZ_LAKD02000076.1"/>
</dbReference>
<keyword evidence="2" id="KW-0472">Membrane</keyword>
<feature type="region of interest" description="Disordered" evidence="1">
    <location>
        <begin position="93"/>
        <end position="112"/>
    </location>
</feature>
<feature type="transmembrane region" description="Helical" evidence="2">
    <location>
        <begin position="174"/>
        <end position="194"/>
    </location>
</feature>
<gene>
    <name evidence="3" type="ORF">VT50_0226365</name>
</gene>
<accession>A0A1V4CZN0</accession>
<evidence type="ECO:0008006" key="5">
    <source>
        <dbReference type="Google" id="ProtNLM"/>
    </source>
</evidence>
<evidence type="ECO:0000256" key="1">
    <source>
        <dbReference type="SAM" id="MobiDB-lite"/>
    </source>
</evidence>
<feature type="transmembrane region" description="Helical" evidence="2">
    <location>
        <begin position="12"/>
        <end position="29"/>
    </location>
</feature>